<evidence type="ECO:0000256" key="2">
    <source>
        <dbReference type="ARBA" id="ARBA00023043"/>
    </source>
</evidence>
<dbReference type="PROSITE" id="PS50088">
    <property type="entry name" value="ANK_REPEAT"/>
    <property type="match status" value="1"/>
</dbReference>
<keyword evidence="5" id="KW-1185">Reference proteome</keyword>
<evidence type="ECO:0000256" key="1">
    <source>
        <dbReference type="ARBA" id="ARBA00022737"/>
    </source>
</evidence>
<dbReference type="SMART" id="SM00248">
    <property type="entry name" value="ANK"/>
    <property type="match status" value="2"/>
</dbReference>
<name>A0A6A6DAS6_9PEZI</name>
<organism evidence="4 5">
    <name type="scientific">Zopfia rhizophila CBS 207.26</name>
    <dbReference type="NCBI Taxonomy" id="1314779"/>
    <lineage>
        <taxon>Eukaryota</taxon>
        <taxon>Fungi</taxon>
        <taxon>Dikarya</taxon>
        <taxon>Ascomycota</taxon>
        <taxon>Pezizomycotina</taxon>
        <taxon>Dothideomycetes</taxon>
        <taxon>Dothideomycetes incertae sedis</taxon>
        <taxon>Zopfiaceae</taxon>
        <taxon>Zopfia</taxon>
    </lineage>
</organism>
<evidence type="ECO:0000256" key="3">
    <source>
        <dbReference type="PROSITE-ProRule" id="PRU00023"/>
    </source>
</evidence>
<dbReference type="Proteomes" id="UP000800200">
    <property type="component" value="Unassembled WGS sequence"/>
</dbReference>
<dbReference type="InterPro" id="IPR050745">
    <property type="entry name" value="Multifunctional_regulatory"/>
</dbReference>
<dbReference type="Pfam" id="PF12796">
    <property type="entry name" value="Ank_2"/>
    <property type="match status" value="1"/>
</dbReference>
<dbReference type="InterPro" id="IPR036770">
    <property type="entry name" value="Ankyrin_rpt-contain_sf"/>
</dbReference>
<keyword evidence="2 3" id="KW-0040">ANK repeat</keyword>
<dbReference type="SUPFAM" id="SSF48403">
    <property type="entry name" value="Ankyrin repeat"/>
    <property type="match status" value="1"/>
</dbReference>
<sequence length="74" mass="7851">GHVDVVNILLQNSATIDSREALHLALGHKCSLIRLLVDHGADVNAWDKDGISVLHVAAQKGASEIVEFLLSKGA</sequence>
<evidence type="ECO:0000313" key="4">
    <source>
        <dbReference type="EMBL" id="KAF2175299.1"/>
    </source>
</evidence>
<proteinExistence type="predicted"/>
<dbReference type="PANTHER" id="PTHR24189:SF50">
    <property type="entry name" value="ANKYRIN REPEAT AND SOCS BOX PROTEIN 2"/>
    <property type="match status" value="1"/>
</dbReference>
<dbReference type="OrthoDB" id="539213at2759"/>
<reference evidence="4" key="1">
    <citation type="journal article" date="2020" name="Stud. Mycol.">
        <title>101 Dothideomycetes genomes: a test case for predicting lifestyles and emergence of pathogens.</title>
        <authorList>
            <person name="Haridas S."/>
            <person name="Albert R."/>
            <person name="Binder M."/>
            <person name="Bloem J."/>
            <person name="Labutti K."/>
            <person name="Salamov A."/>
            <person name="Andreopoulos B."/>
            <person name="Baker S."/>
            <person name="Barry K."/>
            <person name="Bills G."/>
            <person name="Bluhm B."/>
            <person name="Cannon C."/>
            <person name="Castanera R."/>
            <person name="Culley D."/>
            <person name="Daum C."/>
            <person name="Ezra D."/>
            <person name="Gonzalez J."/>
            <person name="Henrissat B."/>
            <person name="Kuo A."/>
            <person name="Liang C."/>
            <person name="Lipzen A."/>
            <person name="Lutzoni F."/>
            <person name="Magnuson J."/>
            <person name="Mondo S."/>
            <person name="Nolan M."/>
            <person name="Ohm R."/>
            <person name="Pangilinan J."/>
            <person name="Park H.-J."/>
            <person name="Ramirez L."/>
            <person name="Alfaro M."/>
            <person name="Sun H."/>
            <person name="Tritt A."/>
            <person name="Yoshinaga Y."/>
            <person name="Zwiers L.-H."/>
            <person name="Turgeon B."/>
            <person name="Goodwin S."/>
            <person name="Spatafora J."/>
            <person name="Crous P."/>
            <person name="Grigoriev I."/>
        </authorList>
    </citation>
    <scope>NUCLEOTIDE SEQUENCE</scope>
    <source>
        <strain evidence="4">CBS 207.26</strain>
    </source>
</reference>
<feature type="non-terminal residue" evidence="4">
    <location>
        <position position="1"/>
    </location>
</feature>
<feature type="non-terminal residue" evidence="4">
    <location>
        <position position="74"/>
    </location>
</feature>
<dbReference type="AlphaFoldDB" id="A0A6A6DAS6"/>
<dbReference type="InterPro" id="IPR002110">
    <property type="entry name" value="Ankyrin_rpt"/>
</dbReference>
<gene>
    <name evidence="4" type="ORF">K469DRAFT_462579</name>
</gene>
<accession>A0A6A6DAS6</accession>
<protein>
    <submittedName>
        <fullName evidence="4">Ankyrin</fullName>
    </submittedName>
</protein>
<keyword evidence="1" id="KW-0677">Repeat</keyword>
<dbReference type="PANTHER" id="PTHR24189">
    <property type="entry name" value="MYOTROPHIN"/>
    <property type="match status" value="1"/>
</dbReference>
<feature type="repeat" description="ANK" evidence="3">
    <location>
        <begin position="49"/>
        <end position="74"/>
    </location>
</feature>
<evidence type="ECO:0000313" key="5">
    <source>
        <dbReference type="Proteomes" id="UP000800200"/>
    </source>
</evidence>
<dbReference type="PROSITE" id="PS50297">
    <property type="entry name" value="ANK_REP_REGION"/>
    <property type="match status" value="1"/>
</dbReference>
<dbReference type="EMBL" id="ML994737">
    <property type="protein sequence ID" value="KAF2175299.1"/>
    <property type="molecule type" value="Genomic_DNA"/>
</dbReference>
<dbReference type="Gene3D" id="1.25.40.20">
    <property type="entry name" value="Ankyrin repeat-containing domain"/>
    <property type="match status" value="1"/>
</dbReference>